<dbReference type="Proteomes" id="UP000649617">
    <property type="component" value="Unassembled WGS sequence"/>
</dbReference>
<name>A0A812KG18_SYMPI</name>
<dbReference type="InterPro" id="IPR036457">
    <property type="entry name" value="PPM-type-like_dom_sf"/>
</dbReference>
<dbReference type="Gene3D" id="3.60.40.10">
    <property type="entry name" value="PPM-type phosphatase domain"/>
    <property type="match status" value="1"/>
</dbReference>
<sequence length="120" mass="12773">MALSRSLGASVAAACGVSSEPEVASVRIARGSDEMLILGTDGLFEFCSTKEVATRLCSGGVSDEVLEEVCAIARRRWARSSYNDTVDDITAIAVSLEKSLSKPAEDLEEAEGEQDEEEKV</sequence>
<dbReference type="PROSITE" id="PS51746">
    <property type="entry name" value="PPM_2"/>
    <property type="match status" value="1"/>
</dbReference>
<protein>
    <recommendedName>
        <fullName evidence="1">PPM-type phosphatase domain-containing protein</fullName>
    </recommendedName>
</protein>
<evidence type="ECO:0000313" key="2">
    <source>
        <dbReference type="EMBL" id="CAE7228651.1"/>
    </source>
</evidence>
<proteinExistence type="predicted"/>
<dbReference type="SUPFAM" id="SSF81606">
    <property type="entry name" value="PP2C-like"/>
    <property type="match status" value="1"/>
</dbReference>
<dbReference type="InterPro" id="IPR001932">
    <property type="entry name" value="PPM-type_phosphatase-like_dom"/>
</dbReference>
<dbReference type="OrthoDB" id="410406at2759"/>
<comment type="caution">
    <text evidence="2">The sequence shown here is derived from an EMBL/GenBank/DDBJ whole genome shotgun (WGS) entry which is preliminary data.</text>
</comment>
<evidence type="ECO:0000259" key="1">
    <source>
        <dbReference type="PROSITE" id="PS51746"/>
    </source>
</evidence>
<dbReference type="EMBL" id="CAJNIZ010004069">
    <property type="protein sequence ID" value="CAE7228651.1"/>
    <property type="molecule type" value="Genomic_DNA"/>
</dbReference>
<gene>
    <name evidence="2" type="ORF">SPIL2461_LOCUS3355</name>
</gene>
<evidence type="ECO:0000313" key="3">
    <source>
        <dbReference type="Proteomes" id="UP000649617"/>
    </source>
</evidence>
<accession>A0A812KG18</accession>
<dbReference type="Pfam" id="PF00481">
    <property type="entry name" value="PP2C"/>
    <property type="match status" value="1"/>
</dbReference>
<keyword evidence="3" id="KW-1185">Reference proteome</keyword>
<reference evidence="2" key="1">
    <citation type="submission" date="2021-02" db="EMBL/GenBank/DDBJ databases">
        <authorList>
            <person name="Dougan E. K."/>
            <person name="Rhodes N."/>
            <person name="Thang M."/>
            <person name="Chan C."/>
        </authorList>
    </citation>
    <scope>NUCLEOTIDE SEQUENCE</scope>
</reference>
<dbReference type="AlphaFoldDB" id="A0A812KG18"/>
<feature type="domain" description="PPM-type phosphatase" evidence="1">
    <location>
        <begin position="1"/>
        <end position="96"/>
    </location>
</feature>
<organism evidence="2 3">
    <name type="scientific">Symbiodinium pilosum</name>
    <name type="common">Dinoflagellate</name>
    <dbReference type="NCBI Taxonomy" id="2952"/>
    <lineage>
        <taxon>Eukaryota</taxon>
        <taxon>Sar</taxon>
        <taxon>Alveolata</taxon>
        <taxon>Dinophyceae</taxon>
        <taxon>Suessiales</taxon>
        <taxon>Symbiodiniaceae</taxon>
        <taxon>Symbiodinium</taxon>
    </lineage>
</organism>